<evidence type="ECO:0000256" key="1">
    <source>
        <dbReference type="ARBA" id="ARBA00009437"/>
    </source>
</evidence>
<protein>
    <submittedName>
        <fullName evidence="6">LysR family transcriptional regulator</fullName>
    </submittedName>
</protein>
<dbReference type="InterPro" id="IPR000847">
    <property type="entry name" value="LysR_HTH_N"/>
</dbReference>
<dbReference type="InterPro" id="IPR036388">
    <property type="entry name" value="WH-like_DNA-bd_sf"/>
</dbReference>
<keyword evidence="3" id="KW-0238">DNA-binding</keyword>
<organism evidence="6 7">
    <name type="scientific">Neptunomonas phycophila</name>
    <dbReference type="NCBI Taxonomy" id="1572645"/>
    <lineage>
        <taxon>Bacteria</taxon>
        <taxon>Pseudomonadati</taxon>
        <taxon>Pseudomonadota</taxon>
        <taxon>Gammaproteobacteria</taxon>
        <taxon>Oceanospirillales</taxon>
        <taxon>Oceanospirillaceae</taxon>
        <taxon>Neptunomonas</taxon>
    </lineage>
</organism>
<gene>
    <name evidence="6" type="ORF">Q4490_00255</name>
</gene>
<evidence type="ECO:0000259" key="5">
    <source>
        <dbReference type="PROSITE" id="PS50931"/>
    </source>
</evidence>
<evidence type="ECO:0000256" key="3">
    <source>
        <dbReference type="ARBA" id="ARBA00023125"/>
    </source>
</evidence>
<keyword evidence="2" id="KW-0805">Transcription regulation</keyword>
<comment type="caution">
    <text evidence="6">The sequence shown here is derived from an EMBL/GenBank/DDBJ whole genome shotgun (WGS) entry which is preliminary data.</text>
</comment>
<comment type="similarity">
    <text evidence="1">Belongs to the LysR transcriptional regulatory family.</text>
</comment>
<dbReference type="FunFam" id="1.10.10.10:FF:000001">
    <property type="entry name" value="LysR family transcriptional regulator"/>
    <property type="match status" value="1"/>
</dbReference>
<keyword evidence="4" id="KW-0804">Transcription</keyword>
<dbReference type="RefSeq" id="WP_303547964.1">
    <property type="nucleotide sequence ID" value="NZ_JAUOPG010000001.1"/>
</dbReference>
<dbReference type="GO" id="GO:0000976">
    <property type="term" value="F:transcription cis-regulatory region binding"/>
    <property type="evidence" value="ECO:0007669"/>
    <property type="project" value="TreeGrafter"/>
</dbReference>
<evidence type="ECO:0000256" key="4">
    <source>
        <dbReference type="ARBA" id="ARBA00023163"/>
    </source>
</evidence>
<accession>A0AAW7XE05</accession>
<dbReference type="SUPFAM" id="SSF53850">
    <property type="entry name" value="Periplasmic binding protein-like II"/>
    <property type="match status" value="1"/>
</dbReference>
<evidence type="ECO:0000256" key="2">
    <source>
        <dbReference type="ARBA" id="ARBA00023015"/>
    </source>
</evidence>
<dbReference type="CDD" id="cd05466">
    <property type="entry name" value="PBP2_LTTR_substrate"/>
    <property type="match status" value="1"/>
</dbReference>
<evidence type="ECO:0000313" key="7">
    <source>
        <dbReference type="Proteomes" id="UP001169862"/>
    </source>
</evidence>
<dbReference type="EMBL" id="JAUOPG010000001">
    <property type="protein sequence ID" value="MDO6451981.1"/>
    <property type="molecule type" value="Genomic_DNA"/>
</dbReference>
<dbReference type="InterPro" id="IPR036390">
    <property type="entry name" value="WH_DNA-bd_sf"/>
</dbReference>
<dbReference type="PRINTS" id="PR00039">
    <property type="entry name" value="HTHLYSR"/>
</dbReference>
<dbReference type="PANTHER" id="PTHR30126">
    <property type="entry name" value="HTH-TYPE TRANSCRIPTIONAL REGULATOR"/>
    <property type="match status" value="1"/>
</dbReference>
<dbReference type="Gene3D" id="3.40.190.290">
    <property type="match status" value="1"/>
</dbReference>
<dbReference type="Pfam" id="PF03466">
    <property type="entry name" value="LysR_substrate"/>
    <property type="match status" value="1"/>
</dbReference>
<evidence type="ECO:0000313" key="6">
    <source>
        <dbReference type="EMBL" id="MDO6451981.1"/>
    </source>
</evidence>
<dbReference type="SUPFAM" id="SSF46785">
    <property type="entry name" value="Winged helix' DNA-binding domain"/>
    <property type="match status" value="1"/>
</dbReference>
<dbReference type="Pfam" id="PF00126">
    <property type="entry name" value="HTH_1"/>
    <property type="match status" value="1"/>
</dbReference>
<feature type="domain" description="HTH lysR-type" evidence="5">
    <location>
        <begin position="1"/>
        <end position="58"/>
    </location>
</feature>
<sequence length="303" mass="33593">MELYQLKSFVKVAELGNLTRASEALFTSQPAISAQIKALEEFLGVQLFVRSAKGMNLTEAGNRLYDDACVTLAAADKLHQRALLLRDEIVGELKIGIHTDFDFVKTGALYQAMKARCPQLNLHFYQTSSATIIRPLRTGEFDAGFSFGPKKSGELSVEVLTQVPLKVVIPKVFAPELGQADLATLAELPWVYTSNSCPFYGICEALFAGESVSPQQLAWVDTEEAMVALVKAGAGLSILREDMAARLEQEGLAYVWEGEVPEIEFNFVTTLRRQHDPLISLFRECIYDCWQLEFPKTTDVQSA</sequence>
<dbReference type="PROSITE" id="PS50931">
    <property type="entry name" value="HTH_LYSR"/>
    <property type="match status" value="1"/>
</dbReference>
<reference evidence="6" key="1">
    <citation type="submission" date="2023-07" db="EMBL/GenBank/DDBJ databases">
        <title>Genome content predicts the carbon catabolic preferences of heterotrophic bacteria.</title>
        <authorList>
            <person name="Gralka M."/>
        </authorList>
    </citation>
    <scope>NUCLEOTIDE SEQUENCE</scope>
    <source>
        <strain evidence="6">I2M16</strain>
    </source>
</reference>
<proteinExistence type="inferred from homology"/>
<dbReference type="GO" id="GO:0003700">
    <property type="term" value="F:DNA-binding transcription factor activity"/>
    <property type="evidence" value="ECO:0007669"/>
    <property type="project" value="InterPro"/>
</dbReference>
<dbReference type="Proteomes" id="UP001169862">
    <property type="component" value="Unassembled WGS sequence"/>
</dbReference>
<dbReference type="PANTHER" id="PTHR30126:SF40">
    <property type="entry name" value="HTH-TYPE TRANSCRIPTIONAL REGULATOR GLTR"/>
    <property type="match status" value="1"/>
</dbReference>
<name>A0AAW7XE05_9GAMM</name>
<dbReference type="Gene3D" id="1.10.10.10">
    <property type="entry name" value="Winged helix-like DNA-binding domain superfamily/Winged helix DNA-binding domain"/>
    <property type="match status" value="1"/>
</dbReference>
<dbReference type="AlphaFoldDB" id="A0AAW7XE05"/>
<dbReference type="InterPro" id="IPR005119">
    <property type="entry name" value="LysR_subst-bd"/>
</dbReference>